<name>A0ACB9GQ72_9ASTR</name>
<comment type="caution">
    <text evidence="1">The sequence shown here is derived from an EMBL/GenBank/DDBJ whole genome shotgun (WGS) entry which is preliminary data.</text>
</comment>
<keyword evidence="2" id="KW-1185">Reference proteome</keyword>
<accession>A0ACB9GQ72</accession>
<protein>
    <submittedName>
        <fullName evidence="1">Uncharacterized protein</fullName>
    </submittedName>
</protein>
<dbReference type="Proteomes" id="UP001056120">
    <property type="component" value="Linkage Group LG14"/>
</dbReference>
<evidence type="ECO:0000313" key="1">
    <source>
        <dbReference type="EMBL" id="KAI3785245.1"/>
    </source>
</evidence>
<organism evidence="1 2">
    <name type="scientific">Smallanthus sonchifolius</name>
    <dbReference type="NCBI Taxonomy" id="185202"/>
    <lineage>
        <taxon>Eukaryota</taxon>
        <taxon>Viridiplantae</taxon>
        <taxon>Streptophyta</taxon>
        <taxon>Embryophyta</taxon>
        <taxon>Tracheophyta</taxon>
        <taxon>Spermatophyta</taxon>
        <taxon>Magnoliopsida</taxon>
        <taxon>eudicotyledons</taxon>
        <taxon>Gunneridae</taxon>
        <taxon>Pentapetalae</taxon>
        <taxon>asterids</taxon>
        <taxon>campanulids</taxon>
        <taxon>Asterales</taxon>
        <taxon>Asteraceae</taxon>
        <taxon>Asteroideae</taxon>
        <taxon>Heliantheae alliance</taxon>
        <taxon>Millerieae</taxon>
        <taxon>Smallanthus</taxon>
    </lineage>
</organism>
<reference evidence="1 2" key="2">
    <citation type="journal article" date="2022" name="Mol. Ecol. Resour.">
        <title>The genomes of chicory, endive, great burdock and yacon provide insights into Asteraceae paleo-polyploidization history and plant inulin production.</title>
        <authorList>
            <person name="Fan W."/>
            <person name="Wang S."/>
            <person name="Wang H."/>
            <person name="Wang A."/>
            <person name="Jiang F."/>
            <person name="Liu H."/>
            <person name="Zhao H."/>
            <person name="Xu D."/>
            <person name="Zhang Y."/>
        </authorList>
    </citation>
    <scope>NUCLEOTIDE SEQUENCE [LARGE SCALE GENOMIC DNA]</scope>
    <source>
        <strain evidence="2">cv. Yunnan</strain>
        <tissue evidence="1">Leaves</tissue>
    </source>
</reference>
<dbReference type="EMBL" id="CM042031">
    <property type="protein sequence ID" value="KAI3785245.1"/>
    <property type="molecule type" value="Genomic_DNA"/>
</dbReference>
<gene>
    <name evidence="1" type="ORF">L1987_44361</name>
</gene>
<sequence>MEPTHLTSKLQPSYQILIFSMENPLRCFIAMLMVLLISVGHFQLIVAQSRCDPVEISWCLQSFVSNMPPSRECCRKYKGQEGCLCRERGDPTFGGYLGLPGARRVASQCGVTYPNCN</sequence>
<evidence type="ECO:0000313" key="2">
    <source>
        <dbReference type="Proteomes" id="UP001056120"/>
    </source>
</evidence>
<reference evidence="2" key="1">
    <citation type="journal article" date="2022" name="Mol. Ecol. Resour.">
        <title>The genomes of chicory, endive, great burdock and yacon provide insights into Asteraceae palaeo-polyploidization history and plant inulin production.</title>
        <authorList>
            <person name="Fan W."/>
            <person name="Wang S."/>
            <person name="Wang H."/>
            <person name="Wang A."/>
            <person name="Jiang F."/>
            <person name="Liu H."/>
            <person name="Zhao H."/>
            <person name="Xu D."/>
            <person name="Zhang Y."/>
        </authorList>
    </citation>
    <scope>NUCLEOTIDE SEQUENCE [LARGE SCALE GENOMIC DNA]</scope>
    <source>
        <strain evidence="2">cv. Yunnan</strain>
    </source>
</reference>
<proteinExistence type="predicted"/>